<dbReference type="PANTHER" id="PTHR24251">
    <property type="entry name" value="OVOCHYMASE-RELATED"/>
    <property type="match status" value="1"/>
</dbReference>
<dbReference type="Gene3D" id="2.60.120.290">
    <property type="entry name" value="Spermadhesin, CUB domain"/>
    <property type="match status" value="1"/>
</dbReference>
<dbReference type="SUPFAM" id="SSF49854">
    <property type="entry name" value="Spermadhesin, CUB domain"/>
    <property type="match status" value="1"/>
</dbReference>
<evidence type="ECO:0000256" key="2">
    <source>
        <dbReference type="ARBA" id="ARBA00023157"/>
    </source>
</evidence>
<dbReference type="PANTHER" id="PTHR24251:SF30">
    <property type="entry name" value="MEMBRANE FRIZZLED-RELATED PROTEIN"/>
    <property type="match status" value="1"/>
</dbReference>
<dbReference type="SMART" id="SM00042">
    <property type="entry name" value="CUB"/>
    <property type="match status" value="1"/>
</dbReference>
<keyword evidence="1" id="KW-0677">Repeat</keyword>
<dbReference type="InterPro" id="IPR035914">
    <property type="entry name" value="Sperma_CUB_dom_sf"/>
</dbReference>
<evidence type="ECO:0000256" key="3">
    <source>
        <dbReference type="PROSITE-ProRule" id="PRU00059"/>
    </source>
</evidence>
<dbReference type="AlphaFoldDB" id="E4XX67"/>
<dbReference type="InterPro" id="IPR000859">
    <property type="entry name" value="CUB_dom"/>
</dbReference>
<dbReference type="PROSITE" id="PS01180">
    <property type="entry name" value="CUB"/>
    <property type="match status" value="1"/>
</dbReference>
<dbReference type="Pfam" id="PF00431">
    <property type="entry name" value="CUB"/>
    <property type="match status" value="1"/>
</dbReference>
<evidence type="ECO:0000256" key="1">
    <source>
        <dbReference type="ARBA" id="ARBA00022737"/>
    </source>
</evidence>
<dbReference type="InParanoid" id="E4XX67"/>
<proteinExistence type="predicted"/>
<keyword evidence="6" id="KW-1185">Reference proteome</keyword>
<dbReference type="CDD" id="cd00041">
    <property type="entry name" value="CUB"/>
    <property type="match status" value="1"/>
</dbReference>
<dbReference type="Proteomes" id="UP000001307">
    <property type="component" value="Unassembled WGS sequence"/>
</dbReference>
<protein>
    <recommendedName>
        <fullName evidence="4">CUB domain-containing protein</fullName>
    </recommendedName>
</protein>
<accession>E4XX67</accession>
<evidence type="ECO:0000313" key="5">
    <source>
        <dbReference type="EMBL" id="CBY14261.1"/>
    </source>
</evidence>
<sequence length="429" mass="48395">MESQPARHSQDACEKSEYAQLDCSKNNFRLTINQNCFAQHWSRGDAWTETIIFGNGNETDQCTFNVRNQSSTPVEILNTQCGVTTSFPNSTDISQVTFKLSGIIRQSLIADSIIAENHDVEFECEYVSISGIEQNMKIEKAAAIKLEERLVLDSAVLPRPTICVESSSNSSSYICETQAKIGQKTLLDFPSSSNFRIDSIWIGSSAGVKTVQLVDDGCAIFPTDMVETHGRSFYWDTFTFKDKNEVNFFIKLTLCNPNDIIYCNGLSECGSNKGNRYLFEELMNSMTTTTAITTTTTTTTCDESQNGFGTITSPNEPSQYTNNEYCNYNLIADSEKIIKIMFHRFSVQPHYYYSSNHLLYDCYDWLRIDGVRYCGYQGGYPLYPPAPLIIYNQTTQITWRTDSSVVSTGFIFDWESVDQSDFSGENSGY</sequence>
<reference evidence="5" key="1">
    <citation type="journal article" date="2010" name="Science">
        <title>Plasticity of animal genome architecture unmasked by rapid evolution of a pelagic tunicate.</title>
        <authorList>
            <person name="Denoeud F."/>
            <person name="Henriet S."/>
            <person name="Mungpakdee S."/>
            <person name="Aury J.M."/>
            <person name="Da Silva C."/>
            <person name="Brinkmann H."/>
            <person name="Mikhaleva J."/>
            <person name="Olsen L.C."/>
            <person name="Jubin C."/>
            <person name="Canestro C."/>
            <person name="Bouquet J.M."/>
            <person name="Danks G."/>
            <person name="Poulain J."/>
            <person name="Campsteijn C."/>
            <person name="Adamski M."/>
            <person name="Cross I."/>
            <person name="Yadetie F."/>
            <person name="Muffato M."/>
            <person name="Louis A."/>
            <person name="Butcher S."/>
            <person name="Tsagkogeorga G."/>
            <person name="Konrad A."/>
            <person name="Singh S."/>
            <person name="Jensen M.F."/>
            <person name="Cong E.H."/>
            <person name="Eikeseth-Otteraa H."/>
            <person name="Noel B."/>
            <person name="Anthouard V."/>
            <person name="Porcel B.M."/>
            <person name="Kachouri-Lafond R."/>
            <person name="Nishino A."/>
            <person name="Ugolini M."/>
            <person name="Chourrout P."/>
            <person name="Nishida H."/>
            <person name="Aasland R."/>
            <person name="Huzurbazar S."/>
            <person name="Westhof E."/>
            <person name="Delsuc F."/>
            <person name="Lehrach H."/>
            <person name="Reinhardt R."/>
            <person name="Weissenbach J."/>
            <person name="Roy S.W."/>
            <person name="Artiguenave F."/>
            <person name="Postlethwait J.H."/>
            <person name="Manak J.R."/>
            <person name="Thompson E.M."/>
            <person name="Jaillon O."/>
            <person name="Du Pasquier L."/>
            <person name="Boudinot P."/>
            <person name="Liberles D.A."/>
            <person name="Volff J.N."/>
            <person name="Philippe H."/>
            <person name="Lenhard B."/>
            <person name="Roest Crollius H."/>
            <person name="Wincker P."/>
            <person name="Chourrout D."/>
        </authorList>
    </citation>
    <scope>NUCLEOTIDE SEQUENCE [LARGE SCALE GENOMIC DNA]</scope>
</reference>
<gene>
    <name evidence="5" type="ORF">GSOID_T00007247001</name>
</gene>
<keyword evidence="2" id="KW-1015">Disulfide bond</keyword>
<evidence type="ECO:0000313" key="6">
    <source>
        <dbReference type="Proteomes" id="UP000001307"/>
    </source>
</evidence>
<feature type="domain" description="CUB" evidence="4">
    <location>
        <begin position="269"/>
        <end position="417"/>
    </location>
</feature>
<dbReference type="EMBL" id="FN653268">
    <property type="protein sequence ID" value="CBY14261.1"/>
    <property type="molecule type" value="Genomic_DNA"/>
</dbReference>
<evidence type="ECO:0000259" key="4">
    <source>
        <dbReference type="PROSITE" id="PS01180"/>
    </source>
</evidence>
<organism evidence="5">
    <name type="scientific">Oikopleura dioica</name>
    <name type="common">Tunicate</name>
    <dbReference type="NCBI Taxonomy" id="34765"/>
    <lineage>
        <taxon>Eukaryota</taxon>
        <taxon>Metazoa</taxon>
        <taxon>Chordata</taxon>
        <taxon>Tunicata</taxon>
        <taxon>Appendicularia</taxon>
        <taxon>Copelata</taxon>
        <taxon>Oikopleuridae</taxon>
        <taxon>Oikopleura</taxon>
    </lineage>
</organism>
<dbReference type="OrthoDB" id="10599696at2759"/>
<comment type="caution">
    <text evidence="3">Lacks conserved residue(s) required for the propagation of feature annotation.</text>
</comment>
<name>E4XX67_OIKDI</name>